<evidence type="ECO:0008006" key="4">
    <source>
        <dbReference type="Google" id="ProtNLM"/>
    </source>
</evidence>
<evidence type="ECO:0000313" key="3">
    <source>
        <dbReference type="Proteomes" id="UP000001880"/>
    </source>
</evidence>
<dbReference type="STRING" id="502025.Hoch_1669"/>
<organism evidence="2 3">
    <name type="scientific">Haliangium ochraceum (strain DSM 14365 / JCM 11303 / SMP-2)</name>
    <dbReference type="NCBI Taxonomy" id="502025"/>
    <lineage>
        <taxon>Bacteria</taxon>
        <taxon>Pseudomonadati</taxon>
        <taxon>Myxococcota</taxon>
        <taxon>Polyangia</taxon>
        <taxon>Haliangiales</taxon>
        <taxon>Kofleriaceae</taxon>
        <taxon>Haliangium</taxon>
    </lineage>
</organism>
<sequence>MAWLAVLAGFGLAACGGDDAPAEPDAALPDAGLADGAPGDGAPGDGAAQPVARPRVTPAVLTLDEGGDAASFAVTLEVPPSAAIELRVEVADASAIAAQPTTLRFTSDDYSTPQMVSVTPLDDSDNVDESTVVSVGGEGARDADVVVIVIDDEDVGIPDIEMLSLAPLVQFTPLLEMERFEVAGTAMTAADLQSASAQHSVAEKVLELGAQIGAERGGEPLALFADDEQEARAAQMPFRGKPADVAVLASGAARRAYVPLGGSLSVPGNEVAVYDLTTRAVSRVRVGIRPLQVFAHAASELLFVCNQYSNYISVIDGRTGTTLTSGGAPVLLPSDFHCSDLVAVERAPDAGEPDELALLVSNSFRRSVLAYELDRCASEPNSDVWTMTRRRGSRRAR</sequence>
<dbReference type="InterPro" id="IPR011045">
    <property type="entry name" value="N2O_reductase_N"/>
</dbReference>
<reference evidence="2 3" key="1">
    <citation type="journal article" date="2010" name="Stand. Genomic Sci.">
        <title>Complete genome sequence of Haliangium ochraceum type strain (SMP-2).</title>
        <authorList>
            <consortium name="US DOE Joint Genome Institute (JGI-PGF)"/>
            <person name="Ivanova N."/>
            <person name="Daum C."/>
            <person name="Lang E."/>
            <person name="Abt B."/>
            <person name="Kopitz M."/>
            <person name="Saunders E."/>
            <person name="Lapidus A."/>
            <person name="Lucas S."/>
            <person name="Glavina Del Rio T."/>
            <person name="Nolan M."/>
            <person name="Tice H."/>
            <person name="Copeland A."/>
            <person name="Cheng J.F."/>
            <person name="Chen F."/>
            <person name="Bruce D."/>
            <person name="Goodwin L."/>
            <person name="Pitluck S."/>
            <person name="Mavromatis K."/>
            <person name="Pati A."/>
            <person name="Mikhailova N."/>
            <person name="Chen A."/>
            <person name="Palaniappan K."/>
            <person name="Land M."/>
            <person name="Hauser L."/>
            <person name="Chang Y.J."/>
            <person name="Jeffries C.D."/>
            <person name="Detter J.C."/>
            <person name="Brettin T."/>
            <person name="Rohde M."/>
            <person name="Goker M."/>
            <person name="Bristow J."/>
            <person name="Markowitz V."/>
            <person name="Eisen J.A."/>
            <person name="Hugenholtz P."/>
            <person name="Kyrpides N.C."/>
            <person name="Klenk H.P."/>
        </authorList>
    </citation>
    <scope>NUCLEOTIDE SEQUENCE [LARGE SCALE GENOMIC DNA]</scope>
    <source>
        <strain evidence="3">DSM 14365 / CIP 107738 / JCM 11303 / AJ 13395 / SMP-2</strain>
    </source>
</reference>
<name>D0LWX2_HALO1</name>
<dbReference type="SUPFAM" id="SSF50974">
    <property type="entry name" value="Nitrous oxide reductase, N-terminal domain"/>
    <property type="match status" value="1"/>
</dbReference>
<dbReference type="Proteomes" id="UP000001880">
    <property type="component" value="Chromosome"/>
</dbReference>
<dbReference type="AlphaFoldDB" id="D0LWX2"/>
<dbReference type="RefSeq" id="WP_012826827.1">
    <property type="nucleotide sequence ID" value="NC_013440.1"/>
</dbReference>
<dbReference type="InterPro" id="IPR015943">
    <property type="entry name" value="WD40/YVTN_repeat-like_dom_sf"/>
</dbReference>
<dbReference type="eggNOG" id="COG3391">
    <property type="taxonomic scope" value="Bacteria"/>
</dbReference>
<dbReference type="Gene3D" id="2.130.10.10">
    <property type="entry name" value="YVTN repeat-like/Quinoprotein amine dehydrogenase"/>
    <property type="match status" value="1"/>
</dbReference>
<evidence type="ECO:0000256" key="1">
    <source>
        <dbReference type="SAM" id="MobiDB-lite"/>
    </source>
</evidence>
<evidence type="ECO:0000313" key="2">
    <source>
        <dbReference type="EMBL" id="ACY14219.1"/>
    </source>
</evidence>
<accession>D0LWX2</accession>
<dbReference type="KEGG" id="hoh:Hoch_1669"/>
<keyword evidence="3" id="KW-1185">Reference proteome</keyword>
<gene>
    <name evidence="2" type="ordered locus">Hoch_1669</name>
</gene>
<proteinExistence type="predicted"/>
<dbReference type="EMBL" id="CP001804">
    <property type="protein sequence ID" value="ACY14219.1"/>
    <property type="molecule type" value="Genomic_DNA"/>
</dbReference>
<protein>
    <recommendedName>
        <fullName evidence="4">YncE family protein</fullName>
    </recommendedName>
</protein>
<dbReference type="HOGENOM" id="CLU_694019_0_0_7"/>
<feature type="region of interest" description="Disordered" evidence="1">
    <location>
        <begin position="29"/>
        <end position="52"/>
    </location>
</feature>